<dbReference type="Proteomes" id="UP000013776">
    <property type="component" value="Unassembled WGS sequence"/>
</dbReference>
<evidence type="ECO:0000256" key="2">
    <source>
        <dbReference type="ARBA" id="ARBA00022741"/>
    </source>
</evidence>
<dbReference type="VEuPathDB" id="FungiDB:TAPDE_000613"/>
<dbReference type="AlphaFoldDB" id="R4XC94"/>
<dbReference type="EMBL" id="CAHR02000020">
    <property type="protein sequence ID" value="CCG80950.1"/>
    <property type="molecule type" value="Genomic_DNA"/>
</dbReference>
<sequence length="469" mass="52884">MSLWVGCRTSGSTLLSIPHRYTSRTGRQQFYYSTIKDDKKGLSPLQLYDRRCTQGILRSDEHQRAIINATLTRLHNELRTHKFPDVKPPTLEQHRKSASYSGIFGRFFGTKEELPEPQHTGSHLQGLYLYGDVGCGKTMLMDLFYETLPEHIQMKERIHFHAFMLNVHKRAHALKASQGNSFDAIPFIAADIAARSSVLCFDEFQVTDIVDAMILRRLLESLFAQGVVVFTTSNRAPKDLYKGGIQRVSFLPCIALLEEKLDVLCLDSATDYRKLDKSISNVYHTGLGPGAAEHAMHWFRELGDDADPPHAAVQHIWGRPIQVPQASGSCAKFTFAEICGTPHSAADYLELSRQYKSFIITDVPQLTMNEKDLARRLITLIDSLYESRTKLVITSAVPMSEIFSSDNSKGSSQELDSTMRSMMDDLGLNMDTLKDSSIFTGDEERFAFHRCLSRLSQMGTEAWALQSQL</sequence>
<dbReference type="InterPro" id="IPR027417">
    <property type="entry name" value="P-loop_NTPase"/>
</dbReference>
<dbReference type="NCBIfam" id="NF040713">
    <property type="entry name" value="ZapE"/>
    <property type="match status" value="1"/>
</dbReference>
<dbReference type="OrthoDB" id="548867at2759"/>
<dbReference type="SUPFAM" id="SSF52540">
    <property type="entry name" value="P-loop containing nucleoside triphosphate hydrolases"/>
    <property type="match status" value="1"/>
</dbReference>
<dbReference type="GO" id="GO:0016887">
    <property type="term" value="F:ATP hydrolysis activity"/>
    <property type="evidence" value="ECO:0007669"/>
    <property type="project" value="InterPro"/>
</dbReference>
<dbReference type="eggNOG" id="KOG2383">
    <property type="taxonomic scope" value="Eukaryota"/>
</dbReference>
<dbReference type="Pfam" id="PF03969">
    <property type="entry name" value="AFG1_ATPase"/>
    <property type="match status" value="1"/>
</dbReference>
<evidence type="ECO:0000313" key="5">
    <source>
        <dbReference type="Proteomes" id="UP000013776"/>
    </source>
</evidence>
<dbReference type="PANTHER" id="PTHR12169">
    <property type="entry name" value="ATPASE N2B"/>
    <property type="match status" value="1"/>
</dbReference>
<keyword evidence="2" id="KW-0547">Nucleotide-binding</keyword>
<dbReference type="Gene3D" id="3.40.50.300">
    <property type="entry name" value="P-loop containing nucleotide triphosphate hydrolases"/>
    <property type="match status" value="1"/>
</dbReference>
<keyword evidence="3" id="KW-0067">ATP-binding</keyword>
<proteinExistence type="inferred from homology"/>
<dbReference type="InterPro" id="IPR005654">
    <property type="entry name" value="ATPase_AFG1-like"/>
</dbReference>
<dbReference type="GO" id="GO:0005524">
    <property type="term" value="F:ATP binding"/>
    <property type="evidence" value="ECO:0007669"/>
    <property type="project" value="UniProtKB-KW"/>
</dbReference>
<evidence type="ECO:0000256" key="1">
    <source>
        <dbReference type="ARBA" id="ARBA00010322"/>
    </source>
</evidence>
<gene>
    <name evidence="4" type="ORF">TAPDE_000613</name>
</gene>
<dbReference type="GO" id="GO:0005739">
    <property type="term" value="C:mitochondrion"/>
    <property type="evidence" value="ECO:0007669"/>
    <property type="project" value="TreeGrafter"/>
</dbReference>
<protein>
    <submittedName>
        <fullName evidence="4">Mitochondrial ATPase</fullName>
    </submittedName>
</protein>
<accession>R4XC94</accession>
<name>R4XC94_TAPDE</name>
<dbReference type="STRING" id="1097556.R4XC94"/>
<organism evidence="4 5">
    <name type="scientific">Taphrina deformans (strain PYCC 5710 / ATCC 11124 / CBS 356.35 / IMI 108563 / JCM 9778 / NBRC 8474)</name>
    <name type="common">Peach leaf curl fungus</name>
    <name type="synonym">Lalaria deformans</name>
    <dbReference type="NCBI Taxonomy" id="1097556"/>
    <lineage>
        <taxon>Eukaryota</taxon>
        <taxon>Fungi</taxon>
        <taxon>Dikarya</taxon>
        <taxon>Ascomycota</taxon>
        <taxon>Taphrinomycotina</taxon>
        <taxon>Taphrinomycetes</taxon>
        <taxon>Taphrinales</taxon>
        <taxon>Taphrinaceae</taxon>
        <taxon>Taphrina</taxon>
    </lineage>
</organism>
<evidence type="ECO:0000313" key="4">
    <source>
        <dbReference type="EMBL" id="CCG80950.1"/>
    </source>
</evidence>
<comment type="caution">
    <text evidence="4">The sequence shown here is derived from an EMBL/GenBank/DDBJ whole genome shotgun (WGS) entry which is preliminary data.</text>
</comment>
<keyword evidence="5" id="KW-1185">Reference proteome</keyword>
<reference evidence="4 5" key="1">
    <citation type="journal article" date="2013" name="MBio">
        <title>Genome sequencing of the plant pathogen Taphrina deformans, the causal agent of peach leaf curl.</title>
        <authorList>
            <person name="Cisse O.H."/>
            <person name="Almeida J.M.G.C.F."/>
            <person name="Fonseca A."/>
            <person name="Kumar A.A."/>
            <person name="Salojaervi J."/>
            <person name="Overmyer K."/>
            <person name="Hauser P.M."/>
            <person name="Pagni M."/>
        </authorList>
    </citation>
    <scope>NUCLEOTIDE SEQUENCE [LARGE SCALE GENOMIC DNA]</scope>
    <source>
        <strain evidence="5">PYCC 5710 / ATCC 11124 / CBS 356.35 / IMI 108563 / JCM 9778 / NBRC 8474</strain>
    </source>
</reference>
<comment type="similarity">
    <text evidence="1">Belongs to the AFG1 ATPase family.</text>
</comment>
<evidence type="ECO:0000256" key="3">
    <source>
        <dbReference type="ARBA" id="ARBA00022840"/>
    </source>
</evidence>
<dbReference type="GO" id="GO:0006515">
    <property type="term" value="P:protein quality control for misfolded or incompletely synthesized proteins"/>
    <property type="evidence" value="ECO:0007669"/>
    <property type="project" value="TreeGrafter"/>
</dbReference>
<dbReference type="PANTHER" id="PTHR12169:SF6">
    <property type="entry name" value="AFG1-LIKE ATPASE"/>
    <property type="match status" value="1"/>
</dbReference>